<evidence type="ECO:0000259" key="6">
    <source>
        <dbReference type="Pfam" id="PF08620"/>
    </source>
</evidence>
<keyword evidence="10" id="KW-1185">Reference proteome</keyword>
<comment type="similarity">
    <text evidence="2">Belongs to the RPAP1 family.</text>
</comment>
<dbReference type="Proteomes" id="UP000623129">
    <property type="component" value="Unassembled WGS sequence"/>
</dbReference>
<feature type="region of interest" description="Disordered" evidence="5">
    <location>
        <begin position="304"/>
        <end position="323"/>
    </location>
</feature>
<accession>A0A833VC55</accession>
<dbReference type="OrthoDB" id="348201at2759"/>
<dbReference type="SUPFAM" id="SSF48371">
    <property type="entry name" value="ARM repeat"/>
    <property type="match status" value="2"/>
</dbReference>
<evidence type="ECO:0000256" key="4">
    <source>
        <dbReference type="ARBA" id="ARBA00023242"/>
    </source>
</evidence>
<protein>
    <submittedName>
        <fullName evidence="9">Transcriptional elongation regulator MINIYO</fullName>
    </submittedName>
</protein>
<evidence type="ECO:0000259" key="7">
    <source>
        <dbReference type="Pfam" id="PF08621"/>
    </source>
</evidence>
<evidence type="ECO:0000259" key="8">
    <source>
        <dbReference type="Pfam" id="PF25766"/>
    </source>
</evidence>
<feature type="domain" description="RPAP1/MINIYO-like TPR repeats" evidence="8">
    <location>
        <begin position="1189"/>
        <end position="1337"/>
    </location>
</feature>
<dbReference type="Pfam" id="PF08621">
    <property type="entry name" value="RPAP1_N"/>
    <property type="match status" value="1"/>
</dbReference>
<comment type="subcellular location">
    <subcellularLocation>
        <location evidence="1">Nucleus</location>
    </subcellularLocation>
</comment>
<proteinExistence type="inferred from homology"/>
<sequence length="1414" mass="159302">MEAKKESARKSRLGPRASSSSSPAAKVFSLKQKAEVLPNAPRLVGRIVEKGFSPDSDSSSLAPSSLPQPTVLPFPVARHRSHGPYWSPTIPDQESLEEEMDLDTNEIDYDPIAAFAQPIQRKEKKELDFSQWRDFICNNDSNPPKIKKKVVKASPKTTERELKEINVPLIKDVPMHDEQEETSQNSRSVSLGEEIDSENAARLNQMSAEEIAEAQKELMEKMDPALIEMLKRLGKSKLEKGSGSEREKSREVKQKDVGAAAGDWLKQSQGRVSGDVLWKDWSDRVERVRLYRFKLNGDVLGIDSSLEQKDGSKPQPGHYNPESVAERDFLRTEGDPAAIGYTINEAVSLTRSVVPGQRALALQLLSSILNNSLHNLQKEGGVSEKSVDWQAVWAFALGPEPQLVLSLRMTLDDNHESVVLACARAIQSVLSCDMNENYFDISEKLPVHERHICTAPVFRSRPDLNQGFLRGGFWKYNTKSSNLLPDFHENENDSEDGNRTIKDDMVVAGQDVAAGLIRMSILPRICYLLEKEPHPHLEDMLISILVALARHSPQSSDAIMRCPRLIQDVSKVLMNQQMAEISSSQIKALTLLKILSKYSKKTCFELINQGIFQLALWNWFKGVFTLDNWLRIRRENLKLSSSMLIEQLRLWRVYINHGLCIPHFVDFFPVLCPFLTPPVFEKLIDENALEEFASVTEEAYLVLYDLSLTLPVLHTSDKTGIGGEKVAWKWSHAMPMVDLAIKWLELKNVPYFPPIISQDEEVNMVCGCPLLWVFSSILHMLNGILQKIAPVDKTDKRHELRWLPDFVPRLGLAVINGFLEQNQGSLLKRLSDMRKFHKDGNVKSTDVILASTSCIRGLVQVASSIDNLVQRARNACTEPHVEVGSMTGGEILEVGIVNWARHDLSEVFSMITLDISSEWHAVQCVEVFGRAGPAPGVGFGWGSEGGGFWSFKSVLSRLDSRLFLDFIEIFPILFPIIDLGVKVTPDAGILRIINSLLEVCLMVRPGDRTVLEKAFNILFQAPVLKYLVFCVNHYISKISSPMATMLYFSEDDFSLFSDVLVSHFKTRWFDVKKKLKKDVKQQPDNSLETIHEEVELMENSDSDTSHDLMVIEWAQQRLPIPPHWFLSSLCGSSDLKIGLVLLLGLETLLHISDLPSPLSGVALVWKLHSLSMCLSSDMDVLGEEKSRAIFEIIQEIYSQELQRLPNQSLEFQRQIHENYSTFVEHLIEQFAAVSYGDVLFGRQVAIYLHRLVETSVRLNAWNVLASACVLELLPPLESCVGGAHCYLEPAEDNEGILEAYAKSWISGGLDRAAIRKSVAFTLAVHHLSSFLFNSGADEKQVVRNKLMKSLLRYYSQKRQSEGMLKSLVENTLDVSQGKFYRDEISRRFEVMKACCEGSSSLLVEVEKLRLLTSH</sequence>
<comment type="caution">
    <text evidence="9">The sequence shown here is derived from an EMBL/GenBank/DDBJ whole genome shotgun (WGS) entry which is preliminary data.</text>
</comment>
<dbReference type="Pfam" id="PF08620">
    <property type="entry name" value="RPAP1_C"/>
    <property type="match status" value="1"/>
</dbReference>
<organism evidence="9 10">
    <name type="scientific">Carex littledalei</name>
    <dbReference type="NCBI Taxonomy" id="544730"/>
    <lineage>
        <taxon>Eukaryota</taxon>
        <taxon>Viridiplantae</taxon>
        <taxon>Streptophyta</taxon>
        <taxon>Embryophyta</taxon>
        <taxon>Tracheophyta</taxon>
        <taxon>Spermatophyta</taxon>
        <taxon>Magnoliopsida</taxon>
        <taxon>Liliopsida</taxon>
        <taxon>Poales</taxon>
        <taxon>Cyperaceae</taxon>
        <taxon>Cyperoideae</taxon>
        <taxon>Cariceae</taxon>
        <taxon>Carex</taxon>
        <taxon>Carex subgen. Euthyceras</taxon>
    </lineage>
</organism>
<keyword evidence="4" id="KW-0539">Nucleus</keyword>
<dbReference type="InterPro" id="IPR057989">
    <property type="entry name" value="TPR_RPAP1/MINIYO-like"/>
</dbReference>
<dbReference type="PANTHER" id="PTHR47605:SF2">
    <property type="entry name" value="TRANSCRIPTIONAL ELONGATION REGULATOR MINIYO"/>
    <property type="match status" value="1"/>
</dbReference>
<evidence type="ECO:0000256" key="1">
    <source>
        <dbReference type="ARBA" id="ARBA00004123"/>
    </source>
</evidence>
<gene>
    <name evidence="9" type="ORF">FCM35_KLT01138</name>
</gene>
<dbReference type="InterPro" id="IPR013929">
    <property type="entry name" value="RPAP1_C"/>
</dbReference>
<name>A0A833VC55_9POAL</name>
<evidence type="ECO:0000313" key="9">
    <source>
        <dbReference type="EMBL" id="KAF3333447.1"/>
    </source>
</evidence>
<dbReference type="InterPro" id="IPR016024">
    <property type="entry name" value="ARM-type_fold"/>
</dbReference>
<evidence type="ECO:0000256" key="2">
    <source>
        <dbReference type="ARBA" id="ARBA00009953"/>
    </source>
</evidence>
<feature type="compositionally biased region" description="Low complexity" evidence="5">
    <location>
        <begin position="53"/>
        <end position="67"/>
    </location>
</feature>
<dbReference type="EMBL" id="SWLB01000010">
    <property type="protein sequence ID" value="KAF3333447.1"/>
    <property type="molecule type" value="Genomic_DNA"/>
</dbReference>
<feature type="domain" description="RPAP1 N-terminal" evidence="7">
    <location>
        <begin position="193"/>
        <end position="235"/>
    </location>
</feature>
<feature type="region of interest" description="Disordered" evidence="5">
    <location>
        <begin position="48"/>
        <end position="97"/>
    </location>
</feature>
<dbReference type="InterPro" id="IPR055326">
    <property type="entry name" value="MINIYO"/>
</dbReference>
<feature type="domain" description="RPAP1 C-terminal" evidence="6">
    <location>
        <begin position="291"/>
        <end position="371"/>
    </location>
</feature>
<dbReference type="InterPro" id="IPR013930">
    <property type="entry name" value="RPAP1_N"/>
</dbReference>
<dbReference type="PANTHER" id="PTHR47605">
    <property type="entry name" value="TRANSCRIPTIONAL ELONGATION REGULATOR MINIYO"/>
    <property type="match status" value="1"/>
</dbReference>
<evidence type="ECO:0000256" key="3">
    <source>
        <dbReference type="ARBA" id="ARBA00023163"/>
    </source>
</evidence>
<feature type="region of interest" description="Disordered" evidence="5">
    <location>
        <begin position="237"/>
        <end position="256"/>
    </location>
</feature>
<reference evidence="9" key="1">
    <citation type="submission" date="2020-01" db="EMBL/GenBank/DDBJ databases">
        <title>Genome sequence of Kobresia littledalei, the first chromosome-level genome in the family Cyperaceae.</title>
        <authorList>
            <person name="Qu G."/>
        </authorList>
    </citation>
    <scope>NUCLEOTIDE SEQUENCE</scope>
    <source>
        <strain evidence="9">C.B.Clarke</strain>
        <tissue evidence="9">Leaf</tissue>
    </source>
</reference>
<evidence type="ECO:0000256" key="5">
    <source>
        <dbReference type="SAM" id="MobiDB-lite"/>
    </source>
</evidence>
<evidence type="ECO:0000313" key="10">
    <source>
        <dbReference type="Proteomes" id="UP000623129"/>
    </source>
</evidence>
<dbReference type="Pfam" id="PF25766">
    <property type="entry name" value="TPR_RPAP1"/>
    <property type="match status" value="1"/>
</dbReference>
<keyword evidence="3" id="KW-0804">Transcription</keyword>
<feature type="region of interest" description="Disordered" evidence="5">
    <location>
        <begin position="1"/>
        <end position="26"/>
    </location>
</feature>